<keyword evidence="1" id="KW-0805">Transcription regulation</keyword>
<evidence type="ECO:0000256" key="3">
    <source>
        <dbReference type="ARBA" id="ARBA00023163"/>
    </source>
</evidence>
<keyword evidence="2" id="KW-0238">DNA-binding</keyword>
<organism evidence="5 6">
    <name type="scientific">Klebsiella grimontii</name>
    <dbReference type="NCBI Taxonomy" id="2058152"/>
    <lineage>
        <taxon>Bacteria</taxon>
        <taxon>Pseudomonadati</taxon>
        <taxon>Pseudomonadota</taxon>
        <taxon>Gammaproteobacteria</taxon>
        <taxon>Enterobacterales</taxon>
        <taxon>Enterobacteriaceae</taxon>
        <taxon>Klebsiella/Raoultella group</taxon>
        <taxon>Klebsiella</taxon>
    </lineage>
</organism>
<accession>A0ABU9NY16</accession>
<dbReference type="Proteomes" id="UP001458070">
    <property type="component" value="Unassembled WGS sequence"/>
</dbReference>
<reference evidence="5 6" key="1">
    <citation type="submission" date="2024-04" db="EMBL/GenBank/DDBJ databases">
        <title>Draft genome assemblies of urinary isolates.</title>
        <authorList>
            <person name="Appleberry H."/>
            <person name="Kula A."/>
            <person name="Wolfe A.J."/>
            <person name="Putonti C."/>
        </authorList>
    </citation>
    <scope>NUCLEOTIDE SEQUENCE [LARGE SCALE GENOMIC DNA]</scope>
    <source>
        <strain evidence="5 6">UMB12529</strain>
    </source>
</reference>
<dbReference type="InterPro" id="IPR036390">
    <property type="entry name" value="WH_DNA-bd_sf"/>
</dbReference>
<protein>
    <submittedName>
        <fullName evidence="5">Helix-turn-helix domain-containing protein</fullName>
    </submittedName>
</protein>
<dbReference type="PANTHER" id="PTHR33204">
    <property type="entry name" value="TRANSCRIPTIONAL REGULATOR, MARR FAMILY"/>
    <property type="match status" value="1"/>
</dbReference>
<name>A0ABU9NY16_9ENTR</name>
<evidence type="ECO:0000256" key="1">
    <source>
        <dbReference type="ARBA" id="ARBA00023015"/>
    </source>
</evidence>
<dbReference type="InterPro" id="IPR002577">
    <property type="entry name" value="HTH_HxlR"/>
</dbReference>
<dbReference type="PROSITE" id="PS51118">
    <property type="entry name" value="HTH_HXLR"/>
    <property type="match status" value="1"/>
</dbReference>
<dbReference type="EMBL" id="JBCGEM010000004">
    <property type="protein sequence ID" value="MEM0623621.1"/>
    <property type="molecule type" value="Genomic_DNA"/>
</dbReference>
<keyword evidence="6" id="KW-1185">Reference proteome</keyword>
<evidence type="ECO:0000313" key="5">
    <source>
        <dbReference type="EMBL" id="MEM0623621.1"/>
    </source>
</evidence>
<dbReference type="RefSeq" id="WP_305955123.1">
    <property type="nucleotide sequence ID" value="NZ_CABGNE010000002.1"/>
</dbReference>
<keyword evidence="3" id="KW-0804">Transcription</keyword>
<gene>
    <name evidence="5" type="ORF">AAFL32_06955</name>
</gene>
<evidence type="ECO:0000259" key="4">
    <source>
        <dbReference type="PROSITE" id="PS51118"/>
    </source>
</evidence>
<dbReference type="InterPro" id="IPR036388">
    <property type="entry name" value="WH-like_DNA-bd_sf"/>
</dbReference>
<dbReference type="PANTHER" id="PTHR33204:SF39">
    <property type="entry name" value="TRANSCRIPTIONAL REGULATORY PROTEIN"/>
    <property type="match status" value="1"/>
</dbReference>
<evidence type="ECO:0000313" key="6">
    <source>
        <dbReference type="Proteomes" id="UP001458070"/>
    </source>
</evidence>
<comment type="caution">
    <text evidence="5">The sequence shown here is derived from an EMBL/GenBank/DDBJ whole genome shotgun (WGS) entry which is preliminary data.</text>
</comment>
<dbReference type="Pfam" id="PF01638">
    <property type="entry name" value="HxlR"/>
    <property type="match status" value="1"/>
</dbReference>
<proteinExistence type="predicted"/>
<dbReference type="Gene3D" id="1.10.10.10">
    <property type="entry name" value="Winged helix-like DNA-binding domain superfamily/Winged helix DNA-binding domain"/>
    <property type="match status" value="1"/>
</dbReference>
<feature type="domain" description="HTH hxlR-type" evidence="4">
    <location>
        <begin position="53"/>
        <end position="154"/>
    </location>
</feature>
<evidence type="ECO:0000256" key="2">
    <source>
        <dbReference type="ARBA" id="ARBA00023125"/>
    </source>
</evidence>
<sequence length="175" mass="20051">MEPVLFCSQDGTFLVLSYTKITIRDVQRRKIMAREINGRPVFETPDGPKLTPCAPGSVLARLGDKWTILVISLLALSQETPMRFSAIRRGIPDISQRMLTLTLRNLERDGLVARYYYPELPPRVEYQLTDRGRSMLEPLAGFTDWIRDTWQDIEASRKAFDDSEDKRAAASMTRL</sequence>
<dbReference type="SUPFAM" id="SSF46785">
    <property type="entry name" value="Winged helix' DNA-binding domain"/>
    <property type="match status" value="1"/>
</dbReference>